<comment type="caution">
    <text evidence="2">The sequence shown here is derived from an EMBL/GenBank/DDBJ whole genome shotgun (WGS) entry which is preliminary data.</text>
</comment>
<evidence type="ECO:0000256" key="1">
    <source>
        <dbReference type="SAM" id="SignalP"/>
    </source>
</evidence>
<proteinExistence type="predicted"/>
<feature type="signal peptide" evidence="1">
    <location>
        <begin position="1"/>
        <end position="27"/>
    </location>
</feature>
<dbReference type="EMBL" id="CANHGI010000005">
    <property type="protein sequence ID" value="CAI5450228.1"/>
    <property type="molecule type" value="Genomic_DNA"/>
</dbReference>
<name>A0A9P1IQK0_9PELO</name>
<keyword evidence="1" id="KW-0732">Signal</keyword>
<evidence type="ECO:0000313" key="2">
    <source>
        <dbReference type="EMBL" id="CAI5450228.1"/>
    </source>
</evidence>
<feature type="chain" id="PRO_5040161204" evidence="1">
    <location>
        <begin position="28"/>
        <end position="100"/>
    </location>
</feature>
<dbReference type="AlphaFoldDB" id="A0A9P1IQK0"/>
<keyword evidence="3" id="KW-1185">Reference proteome</keyword>
<sequence length="100" mass="11139">MFGAHQILAVFWCTLAIFGMTFGAVGAQQNEQQFSDGAQDLAEINYDEPLYMPSIILKRDSLPPNLRGLRGKRLASIKGLRGKRAGRFPLPSSANYNNYF</sequence>
<gene>
    <name evidence="2" type="ORF">CAMP_LOCUS12865</name>
</gene>
<reference evidence="2" key="1">
    <citation type="submission" date="2022-11" db="EMBL/GenBank/DDBJ databases">
        <authorList>
            <person name="Kikuchi T."/>
        </authorList>
    </citation>
    <scope>NUCLEOTIDE SEQUENCE</scope>
    <source>
        <strain evidence="2">PS1010</strain>
    </source>
</reference>
<evidence type="ECO:0000313" key="3">
    <source>
        <dbReference type="Proteomes" id="UP001152747"/>
    </source>
</evidence>
<accession>A0A9P1IQK0</accession>
<organism evidence="2 3">
    <name type="scientific">Caenorhabditis angaria</name>
    <dbReference type="NCBI Taxonomy" id="860376"/>
    <lineage>
        <taxon>Eukaryota</taxon>
        <taxon>Metazoa</taxon>
        <taxon>Ecdysozoa</taxon>
        <taxon>Nematoda</taxon>
        <taxon>Chromadorea</taxon>
        <taxon>Rhabditida</taxon>
        <taxon>Rhabditina</taxon>
        <taxon>Rhabditomorpha</taxon>
        <taxon>Rhabditoidea</taxon>
        <taxon>Rhabditidae</taxon>
        <taxon>Peloderinae</taxon>
        <taxon>Caenorhabditis</taxon>
    </lineage>
</organism>
<dbReference type="Proteomes" id="UP001152747">
    <property type="component" value="Unassembled WGS sequence"/>
</dbReference>
<protein>
    <submittedName>
        <fullName evidence="2">Uncharacterized protein</fullName>
    </submittedName>
</protein>